<reference evidence="1" key="1">
    <citation type="submission" date="2019-11" db="EMBL/GenBank/DDBJ databases">
        <authorList>
            <person name="Feng L."/>
        </authorList>
    </citation>
    <scope>NUCLEOTIDE SEQUENCE</scope>
    <source>
        <strain evidence="1">EMassiliensisLFYP7</strain>
    </source>
</reference>
<protein>
    <submittedName>
        <fullName evidence="1">Uncharacterized protein</fullName>
    </submittedName>
</protein>
<organism evidence="1">
    <name type="scientific">Phytobacter massiliensis</name>
    <dbReference type="NCBI Taxonomy" id="1485952"/>
    <lineage>
        <taxon>Bacteria</taxon>
        <taxon>Pseudomonadati</taxon>
        <taxon>Pseudomonadota</taxon>
        <taxon>Gammaproteobacteria</taxon>
        <taxon>Enterobacterales</taxon>
        <taxon>Enterobacteriaceae</taxon>
        <taxon>Phytobacter</taxon>
    </lineage>
</organism>
<dbReference type="RefSeq" id="WP_156566105.1">
    <property type="nucleotide sequence ID" value="NZ_CACRTZ010000016.1"/>
</dbReference>
<evidence type="ECO:0000313" key="1">
    <source>
        <dbReference type="EMBL" id="VYU34960.1"/>
    </source>
</evidence>
<sequence>MTNFLFDYVNNNKIKNILGVYGKNKGKGNFGKIKALNNLSIEISSFQKEKLKSFAHSCYKNVSVRNLLNLSGFNKKTYLDLVKERNLPNEFVLEMLLEFVKDNRNEFKHFVMMKNKLEEHFLRSEFSQAIEVLKLIEEKFGKSIWSTDVEMAIASTQKKTANKEDFIDSSSPQLYHITNYLYNKHTSHSALSFKQKSKVNIIDSIRINSNRKNYADFLSLLLLPFGMDNARSLDNIIQYSQKLFPIDKYVFIRKAISEHVSTKISNNNHIGDDVKKFVMSMAEVDIDEAWTGMTNVINNKPLTNTDIKVQDIIISYTEGDYDSVIVKCKEYFTQHPRQLILIDVLARSIIFAKKTKEYFDNINTNDTYGVLLTNLIKQYQYTEQYQSSIEVIEDISFKLSCFNFTSAISAPFYISYPYQNKDKLKTAILDVMCNGLVITPKFLHQIFTEKKNSSKTEALLERPRLTRSRNIRNKLFDPHTDHNFSDDNTKELIEELKKESDITIPDSYYYEATSLINIESYNDLVKIINSKALQKRSNLILFPMQQLAKIVDEDVDSLSDSLDAAIFCHFYQTQYDKSYSDVTSFFIDKYLAQLNFSKPSDLLLESRTINEKELFLLTDVCDERVLSGLEHISDSVIMLTERLKIIDLLLEKERNGLLSHEMSENLSKEEVGIYQKLLVSRLTNHHAQNKINIDFTGVLSVKDDYYHSAFETMKRIKNDDFSIYLDYYLSTSQDDGIDIGEITSEETIKAKTYHYSLIYSNLIDDFIMNNEFGLVRYLSSEIRHGVLPNHIRSVFEAEHLVTSKVSDKDIRSSYEPPYFWLNEMKDLEPTQLLLLNDYIIDFSASIDSLIQKTNNLIRPTTIPDLREYKEAKTPDTAFLFQISDKQINFFSVYINSYLGQFSSSSEMDYKGFTEVIKDFIWLVLETSFHLVRRFSNEAIKPAFAKACDDLIIKINKIPDIPSKSNLINKLTLAKFNVNEKLSDFEEWFRKPAHELDEDVEISAILQASKEYIEGIYTPQKIDMTFNIQEGLSWVMNNNSLLFLTRSLVTMYMNCLKHGIHKAGTHIYVSVVSEENGKVIRVCNEISESQFNELTEANNIKGIADFESQIDNVKLTKEGGTGLYKVYKNISDAFPDAQFYIELEDNMFKQIINFQKV</sequence>
<gene>
    <name evidence="1" type="ORF">EMLFYP7_02070</name>
</gene>
<name>A0A6N3E1M2_9ENTR</name>
<proteinExistence type="predicted"/>
<dbReference type="EMBL" id="CACRTZ010000016">
    <property type="protein sequence ID" value="VYU34960.1"/>
    <property type="molecule type" value="Genomic_DNA"/>
</dbReference>
<accession>A0A6N3E1M2</accession>
<dbReference type="AlphaFoldDB" id="A0A6N3E1M2"/>